<sequence length="278" mass="31850">MKDLAQRWQKLSLFEEEGRKVDLKNNKEVRRWVLVAKFYTRRVVNIEAVARTFRPLRRTRKEFESFDRNLAVLERYDGSTPVSDLKFSTTAFWVQIHDLPYTYLSIETVLCLGTSLGAVFTSKDTSEMRGGSFVWVRVTVDITKPLCWEWDTADMYTDCNNSWAHMHLPNLLGLFSPHLPVEVASEPEAAENKVEVKGLCQGTQSSVLHTLAPVVADYNKAVAIVFGSFELCGHSACPLLRIRPYYIKHWTRPKSVESMFISFTTSIRMGVFNDCLAH</sequence>
<gene>
    <name evidence="1" type="ORF">SO802_026865</name>
</gene>
<name>A0AAW2C0R7_9ROSI</name>
<organism evidence="1 2">
    <name type="scientific">Lithocarpus litseifolius</name>
    <dbReference type="NCBI Taxonomy" id="425828"/>
    <lineage>
        <taxon>Eukaryota</taxon>
        <taxon>Viridiplantae</taxon>
        <taxon>Streptophyta</taxon>
        <taxon>Embryophyta</taxon>
        <taxon>Tracheophyta</taxon>
        <taxon>Spermatophyta</taxon>
        <taxon>Magnoliopsida</taxon>
        <taxon>eudicotyledons</taxon>
        <taxon>Gunneridae</taxon>
        <taxon>Pentapetalae</taxon>
        <taxon>rosids</taxon>
        <taxon>fabids</taxon>
        <taxon>Fagales</taxon>
        <taxon>Fagaceae</taxon>
        <taxon>Lithocarpus</taxon>
    </lineage>
</organism>
<dbReference type="Proteomes" id="UP001459277">
    <property type="component" value="Unassembled WGS sequence"/>
</dbReference>
<accession>A0AAW2C0R7</accession>
<keyword evidence="2" id="KW-1185">Reference proteome</keyword>
<dbReference type="AlphaFoldDB" id="A0AAW2C0R7"/>
<proteinExistence type="predicted"/>
<evidence type="ECO:0008006" key="3">
    <source>
        <dbReference type="Google" id="ProtNLM"/>
    </source>
</evidence>
<evidence type="ECO:0000313" key="1">
    <source>
        <dbReference type="EMBL" id="KAK9991880.1"/>
    </source>
</evidence>
<dbReference type="EMBL" id="JAZDWU010000009">
    <property type="protein sequence ID" value="KAK9991880.1"/>
    <property type="molecule type" value="Genomic_DNA"/>
</dbReference>
<reference evidence="1 2" key="1">
    <citation type="submission" date="2024-01" db="EMBL/GenBank/DDBJ databases">
        <title>A telomere-to-telomere, gap-free genome of sweet tea (Lithocarpus litseifolius).</title>
        <authorList>
            <person name="Zhou J."/>
        </authorList>
    </citation>
    <scope>NUCLEOTIDE SEQUENCE [LARGE SCALE GENOMIC DNA]</scope>
    <source>
        <strain evidence="1">Zhou-2022a</strain>
        <tissue evidence="1">Leaf</tissue>
    </source>
</reference>
<comment type="caution">
    <text evidence="1">The sequence shown here is derived from an EMBL/GenBank/DDBJ whole genome shotgun (WGS) entry which is preliminary data.</text>
</comment>
<protein>
    <recommendedName>
        <fullName evidence="3">DUF4283 domain-containing protein</fullName>
    </recommendedName>
</protein>
<evidence type="ECO:0000313" key="2">
    <source>
        <dbReference type="Proteomes" id="UP001459277"/>
    </source>
</evidence>